<proteinExistence type="predicted"/>
<gene>
    <name evidence="2" type="ORF">BK699_03790</name>
</gene>
<protein>
    <submittedName>
        <fullName evidence="2">Uncharacterized protein</fullName>
    </submittedName>
</protein>
<dbReference type="AlphaFoldDB" id="A0A242WD95"/>
<keyword evidence="1" id="KW-0812">Transmembrane</keyword>
<reference evidence="2 3" key="1">
    <citation type="submission" date="2016-10" db="EMBL/GenBank/DDBJ databases">
        <title>Comparative genomics of Bacillus thuringiensis reveals a path to pathogens against multiple invertebrate hosts.</title>
        <authorList>
            <person name="Zheng J."/>
            <person name="Gao Q."/>
            <person name="Liu H."/>
            <person name="Peng D."/>
            <person name="Ruan L."/>
            <person name="Sun M."/>
        </authorList>
    </citation>
    <scope>NUCLEOTIDE SEQUENCE [LARGE SCALE GENOMIC DNA]</scope>
    <source>
        <strain evidence="2">BGSC 4AC1</strain>
    </source>
</reference>
<accession>A0A242WD95</accession>
<name>A0A242WD95_BACTU</name>
<comment type="caution">
    <text evidence="2">The sequence shown here is derived from an EMBL/GenBank/DDBJ whole genome shotgun (WGS) entry which is preliminary data.</text>
</comment>
<evidence type="ECO:0000313" key="3">
    <source>
        <dbReference type="Proteomes" id="UP000195152"/>
    </source>
</evidence>
<organism evidence="2 3">
    <name type="scientific">Bacillus thuringiensis serovar mexicanensis</name>
    <dbReference type="NCBI Taxonomy" id="180868"/>
    <lineage>
        <taxon>Bacteria</taxon>
        <taxon>Bacillati</taxon>
        <taxon>Bacillota</taxon>
        <taxon>Bacilli</taxon>
        <taxon>Bacillales</taxon>
        <taxon>Bacillaceae</taxon>
        <taxon>Bacillus</taxon>
        <taxon>Bacillus cereus group</taxon>
    </lineage>
</organism>
<feature type="transmembrane region" description="Helical" evidence="1">
    <location>
        <begin position="6"/>
        <end position="29"/>
    </location>
</feature>
<evidence type="ECO:0000256" key="1">
    <source>
        <dbReference type="SAM" id="Phobius"/>
    </source>
</evidence>
<keyword evidence="1" id="KW-0472">Membrane</keyword>
<sequence>MHYAFSFSFFALIYFEVPLFINFSNRFIFSVNAPFTREKSVFGSSFFSLKNEDFFTLISAISSPPFQKRYNLLFILYSKCRQGVHVSFSF</sequence>
<dbReference type="Proteomes" id="UP000195152">
    <property type="component" value="Unassembled WGS sequence"/>
</dbReference>
<keyword evidence="1" id="KW-1133">Transmembrane helix</keyword>
<dbReference type="EMBL" id="NFCF01000038">
    <property type="protein sequence ID" value="OTW54128.1"/>
    <property type="molecule type" value="Genomic_DNA"/>
</dbReference>
<evidence type="ECO:0000313" key="2">
    <source>
        <dbReference type="EMBL" id="OTW54128.1"/>
    </source>
</evidence>